<evidence type="ECO:0000256" key="4">
    <source>
        <dbReference type="ARBA" id="ARBA00022982"/>
    </source>
</evidence>
<keyword evidence="4" id="KW-0249">Electron transport</keyword>
<feature type="domain" description="4Fe-4S ferredoxin-type" evidence="8">
    <location>
        <begin position="244"/>
        <end position="272"/>
    </location>
</feature>
<keyword evidence="3" id="KW-0479">Metal-binding</keyword>
<evidence type="ECO:0000256" key="1">
    <source>
        <dbReference type="ARBA" id="ARBA00022448"/>
    </source>
</evidence>
<evidence type="ECO:0000256" key="3">
    <source>
        <dbReference type="ARBA" id="ARBA00022723"/>
    </source>
</evidence>
<evidence type="ECO:0000256" key="7">
    <source>
        <dbReference type="SAM" id="Phobius"/>
    </source>
</evidence>
<feature type="domain" description="4Fe-4S ferredoxin-type" evidence="8">
    <location>
        <begin position="277"/>
        <end position="296"/>
    </location>
</feature>
<sequence>MSMASAGMAGKIYPRSAKGRWRNVKTALVWTITIALLALPLIRWPRAGSSDQAVLFDFAQARAYVFWLEFLPQDLFLLVLVLIAAALTLFLTNTLVGRIWCGFACPQTVWTDIFMYVERKLEGEPGERAKRLAKGGLGLAPLLKHAIWLAIASATGLAIIGYFTDAPTLWQGMFTGTAGPVATVFVLIFTALTYLLAGFARQKVCTHMCPWPRFQAAMLDAHSLSVAYRVDRGEPRGKGVRRDVAAEAPKGDCVDCGLCVAVCPMGIDIREGLQLDCIGCGLCADACDGVMEKVERHRGLIGFYSEAELSPQPVPKPKLRFRAFAYRAILLLVAAMLCVMLVGRETFSLAISPERNTQFVRLSDGSIRNLYTMRITERGAQEGDLSVVVDGLDHAHVLVSRDGVSGDNGNRIAASGAGHNGSYRLAVDVAPDQLAAGRSTIVIKLTDADRNLLAATESYFWAPEGVRP</sequence>
<evidence type="ECO:0000313" key="9">
    <source>
        <dbReference type="EMBL" id="VDS03038.1"/>
    </source>
</evidence>
<dbReference type="PANTHER" id="PTHR30176">
    <property type="entry name" value="FERREDOXIN-TYPE PROTEIN NAPH"/>
    <property type="match status" value="1"/>
</dbReference>
<evidence type="ECO:0000313" key="10">
    <source>
        <dbReference type="Proteomes" id="UP000268844"/>
    </source>
</evidence>
<dbReference type="GO" id="GO:0046872">
    <property type="term" value="F:metal ion binding"/>
    <property type="evidence" value="ECO:0007669"/>
    <property type="project" value="UniProtKB-KW"/>
</dbReference>
<dbReference type="Pfam" id="PF13746">
    <property type="entry name" value="Fer4_18"/>
    <property type="match status" value="1"/>
</dbReference>
<proteinExistence type="predicted"/>
<evidence type="ECO:0000259" key="8">
    <source>
        <dbReference type="PROSITE" id="PS51379"/>
    </source>
</evidence>
<dbReference type="InterPro" id="IPR009051">
    <property type="entry name" value="Helical_ferredxn"/>
</dbReference>
<dbReference type="InterPro" id="IPR032879">
    <property type="entry name" value="FixG_C"/>
</dbReference>
<dbReference type="InterPro" id="IPR051684">
    <property type="entry name" value="Electron_Trans/Redox"/>
</dbReference>
<keyword evidence="1" id="KW-0813">Transport</keyword>
<dbReference type="NCBIfam" id="TIGR02745">
    <property type="entry name" value="ccoG_rdxA_fixG"/>
    <property type="match status" value="1"/>
</dbReference>
<dbReference type="SUPFAM" id="SSF54862">
    <property type="entry name" value="4Fe-4S ferredoxins"/>
    <property type="match status" value="1"/>
</dbReference>
<keyword evidence="7" id="KW-1133">Transmembrane helix</keyword>
<dbReference type="PROSITE" id="PS00198">
    <property type="entry name" value="4FE4S_FER_1"/>
    <property type="match status" value="1"/>
</dbReference>
<protein>
    <submittedName>
        <fullName evidence="9">Quinol dehydrogenase membrane component</fullName>
    </submittedName>
</protein>
<dbReference type="InterPro" id="IPR013783">
    <property type="entry name" value="Ig-like_fold"/>
</dbReference>
<dbReference type="Pfam" id="PF12801">
    <property type="entry name" value="Fer4_5"/>
    <property type="match status" value="1"/>
</dbReference>
<gene>
    <name evidence="9" type="ORF">DEVEQU_00158</name>
</gene>
<dbReference type="AlphaFoldDB" id="A0A3S4C984"/>
<evidence type="ECO:0000256" key="5">
    <source>
        <dbReference type="ARBA" id="ARBA00023004"/>
    </source>
</evidence>
<dbReference type="Pfam" id="PF11614">
    <property type="entry name" value="FixG_C"/>
    <property type="match status" value="1"/>
</dbReference>
<accession>A0A3S4C984</accession>
<name>A0A3S4C984_9HYPH</name>
<feature type="transmembrane region" description="Helical" evidence="7">
    <location>
        <begin position="146"/>
        <end position="164"/>
    </location>
</feature>
<keyword evidence="5" id="KW-0408">Iron</keyword>
<feature type="transmembrane region" description="Helical" evidence="7">
    <location>
        <begin position="324"/>
        <end position="343"/>
    </location>
</feature>
<feature type="transmembrane region" description="Helical" evidence="7">
    <location>
        <begin position="176"/>
        <end position="197"/>
    </location>
</feature>
<keyword evidence="10" id="KW-1185">Reference proteome</keyword>
<dbReference type="InterPro" id="IPR014116">
    <property type="entry name" value="Cyt_c_oxidase_cbb3_FixG"/>
</dbReference>
<dbReference type="RefSeq" id="WP_126148649.1">
    <property type="nucleotide sequence ID" value="NZ_JBHTMH010000002.1"/>
</dbReference>
<organism evidence="9 10">
    <name type="scientific">Devosia equisanguinis</name>
    <dbReference type="NCBI Taxonomy" id="2490941"/>
    <lineage>
        <taxon>Bacteria</taxon>
        <taxon>Pseudomonadati</taxon>
        <taxon>Pseudomonadota</taxon>
        <taxon>Alphaproteobacteria</taxon>
        <taxon>Hyphomicrobiales</taxon>
        <taxon>Devosiaceae</taxon>
        <taxon>Devosia</taxon>
    </lineage>
</organism>
<dbReference type="PANTHER" id="PTHR30176:SF3">
    <property type="entry name" value="FERREDOXIN-TYPE PROTEIN NAPH"/>
    <property type="match status" value="1"/>
</dbReference>
<keyword evidence="7" id="KW-0812">Transmembrane</keyword>
<dbReference type="Gene3D" id="2.60.40.10">
    <property type="entry name" value="Immunoglobulins"/>
    <property type="match status" value="1"/>
</dbReference>
<dbReference type="Gene3D" id="1.10.1060.10">
    <property type="entry name" value="Alpha-helical ferredoxin"/>
    <property type="match status" value="1"/>
</dbReference>
<dbReference type="InterPro" id="IPR017896">
    <property type="entry name" value="4Fe4S_Fe-S-bd"/>
</dbReference>
<evidence type="ECO:0000256" key="6">
    <source>
        <dbReference type="ARBA" id="ARBA00023014"/>
    </source>
</evidence>
<dbReference type="GO" id="GO:0005886">
    <property type="term" value="C:plasma membrane"/>
    <property type="evidence" value="ECO:0007669"/>
    <property type="project" value="TreeGrafter"/>
</dbReference>
<feature type="transmembrane region" description="Helical" evidence="7">
    <location>
        <begin position="74"/>
        <end position="92"/>
    </location>
</feature>
<dbReference type="PROSITE" id="PS51379">
    <property type="entry name" value="4FE4S_FER_2"/>
    <property type="match status" value="2"/>
</dbReference>
<keyword evidence="6" id="KW-0411">Iron-sulfur</keyword>
<dbReference type="InterPro" id="IPR017900">
    <property type="entry name" value="4Fe4S_Fe_S_CS"/>
</dbReference>
<dbReference type="Proteomes" id="UP000268844">
    <property type="component" value="Unassembled WGS sequence"/>
</dbReference>
<evidence type="ECO:0000256" key="2">
    <source>
        <dbReference type="ARBA" id="ARBA00022485"/>
    </source>
</evidence>
<dbReference type="GO" id="GO:0051539">
    <property type="term" value="F:4 iron, 4 sulfur cluster binding"/>
    <property type="evidence" value="ECO:0007669"/>
    <property type="project" value="UniProtKB-KW"/>
</dbReference>
<keyword evidence="7" id="KW-0472">Membrane</keyword>
<dbReference type="EMBL" id="UZWD01000004">
    <property type="protein sequence ID" value="VDS03038.1"/>
    <property type="molecule type" value="Genomic_DNA"/>
</dbReference>
<keyword evidence="2" id="KW-0004">4Fe-4S</keyword>
<reference evidence="9 10" key="1">
    <citation type="submission" date="2018-12" db="EMBL/GenBank/DDBJ databases">
        <authorList>
            <person name="Criscuolo A."/>
        </authorList>
    </citation>
    <scope>NUCLEOTIDE SEQUENCE [LARGE SCALE GENOMIC DNA]</scope>
    <source>
        <strain evidence="9">ACIP1116281</strain>
    </source>
</reference>
<dbReference type="OrthoDB" id="9811700at2"/>